<comment type="subcellular location">
    <subcellularLocation>
        <location evidence="2">Cell membrane</location>
        <topology evidence="2">Lipid-anchor</topology>
    </subcellularLocation>
</comment>
<proteinExistence type="inferred from homology"/>
<dbReference type="KEGG" id="glo:Glov_1393"/>
<dbReference type="InterPro" id="IPR010131">
    <property type="entry name" value="MdtP/NodT-like"/>
</dbReference>
<dbReference type="AlphaFoldDB" id="B3E877"/>
<dbReference type="EMBL" id="CP001089">
    <property type="protein sequence ID" value="ACD95114.1"/>
    <property type="molecule type" value="Genomic_DNA"/>
</dbReference>
<dbReference type="RefSeq" id="WP_012469459.1">
    <property type="nucleotide sequence ID" value="NC_010814.1"/>
</dbReference>
<dbReference type="Proteomes" id="UP000002420">
    <property type="component" value="Chromosome"/>
</dbReference>
<dbReference type="PANTHER" id="PTHR30203:SF33">
    <property type="entry name" value="BLR4455 PROTEIN"/>
    <property type="match status" value="1"/>
</dbReference>
<keyword evidence="2" id="KW-0472">Membrane</keyword>
<keyword evidence="2" id="KW-0564">Palmitate</keyword>
<dbReference type="GO" id="GO:0015562">
    <property type="term" value="F:efflux transmembrane transporter activity"/>
    <property type="evidence" value="ECO:0007669"/>
    <property type="project" value="InterPro"/>
</dbReference>
<dbReference type="eggNOG" id="COG1538">
    <property type="taxonomic scope" value="Bacteria"/>
</dbReference>
<dbReference type="PROSITE" id="PS51257">
    <property type="entry name" value="PROKAR_LIPOPROTEIN"/>
    <property type="match status" value="1"/>
</dbReference>
<organism evidence="3 4">
    <name type="scientific">Trichlorobacter lovleyi (strain ATCC BAA-1151 / DSM 17278 / SZ)</name>
    <name type="common">Geobacter lovleyi</name>
    <dbReference type="NCBI Taxonomy" id="398767"/>
    <lineage>
        <taxon>Bacteria</taxon>
        <taxon>Pseudomonadati</taxon>
        <taxon>Thermodesulfobacteriota</taxon>
        <taxon>Desulfuromonadia</taxon>
        <taxon>Geobacterales</taxon>
        <taxon>Geobacteraceae</taxon>
        <taxon>Trichlorobacter</taxon>
    </lineage>
</organism>
<evidence type="ECO:0000313" key="4">
    <source>
        <dbReference type="Proteomes" id="UP000002420"/>
    </source>
</evidence>
<comment type="similarity">
    <text evidence="1 2">Belongs to the outer membrane factor (OMF) (TC 1.B.17) family.</text>
</comment>
<protein>
    <submittedName>
        <fullName evidence="3">RND efflux system, outer membrane lipoprotein, NodT family</fullName>
    </submittedName>
</protein>
<dbReference type="HOGENOM" id="CLU_012817_13_3_7"/>
<keyword evidence="2" id="KW-1134">Transmembrane beta strand</keyword>
<evidence type="ECO:0000256" key="2">
    <source>
        <dbReference type="RuleBase" id="RU362097"/>
    </source>
</evidence>
<dbReference type="PANTHER" id="PTHR30203">
    <property type="entry name" value="OUTER MEMBRANE CATION EFFLUX PROTEIN"/>
    <property type="match status" value="1"/>
</dbReference>
<dbReference type="InterPro" id="IPR003423">
    <property type="entry name" value="OMP_efflux"/>
</dbReference>
<dbReference type="SUPFAM" id="SSF56954">
    <property type="entry name" value="Outer membrane efflux proteins (OEP)"/>
    <property type="match status" value="1"/>
</dbReference>
<dbReference type="Gene3D" id="2.20.200.10">
    <property type="entry name" value="Outer membrane efflux proteins (OEP)"/>
    <property type="match status" value="1"/>
</dbReference>
<name>B3E877_TRIL1</name>
<evidence type="ECO:0000313" key="3">
    <source>
        <dbReference type="EMBL" id="ACD95114.1"/>
    </source>
</evidence>
<keyword evidence="2 3" id="KW-0449">Lipoprotein</keyword>
<reference evidence="3 4" key="1">
    <citation type="submission" date="2008-05" db="EMBL/GenBank/DDBJ databases">
        <title>Complete sequence of chromosome of Geobacter lovleyi SZ.</title>
        <authorList>
            <consortium name="US DOE Joint Genome Institute"/>
            <person name="Lucas S."/>
            <person name="Copeland A."/>
            <person name="Lapidus A."/>
            <person name="Glavina del Rio T."/>
            <person name="Dalin E."/>
            <person name="Tice H."/>
            <person name="Bruce D."/>
            <person name="Goodwin L."/>
            <person name="Pitluck S."/>
            <person name="Chertkov O."/>
            <person name="Meincke L."/>
            <person name="Brettin T."/>
            <person name="Detter J.C."/>
            <person name="Han C."/>
            <person name="Tapia R."/>
            <person name="Kuske C.R."/>
            <person name="Schmutz J."/>
            <person name="Larimer F."/>
            <person name="Land M."/>
            <person name="Hauser L."/>
            <person name="Kyrpides N."/>
            <person name="Mikhailova N."/>
            <person name="Sung Y."/>
            <person name="Fletcher K.E."/>
            <person name="Ritalahti K.M."/>
            <person name="Loeffler F.E."/>
            <person name="Richardson P."/>
        </authorList>
    </citation>
    <scope>NUCLEOTIDE SEQUENCE [LARGE SCALE GENOMIC DNA]</scope>
    <source>
        <strain evidence="4">ATCC BAA-1151 / DSM 17278 / SZ</strain>
    </source>
</reference>
<dbReference type="OrthoDB" id="9783163at2"/>
<gene>
    <name evidence="3" type="ordered locus">Glov_1393</name>
</gene>
<evidence type="ECO:0000256" key="1">
    <source>
        <dbReference type="ARBA" id="ARBA00007613"/>
    </source>
</evidence>
<dbReference type="Gene3D" id="1.20.1600.10">
    <property type="entry name" value="Outer membrane efflux proteins (OEP)"/>
    <property type="match status" value="1"/>
</dbReference>
<keyword evidence="4" id="KW-1185">Reference proteome</keyword>
<sequence length="461" mass="50711">MRNFMFVTMLLLVCGCSVGPDYVRPDVKAPDQWNVEYKAAADLANTQWWKLFGDKVLDDLIETAVRGNLDLKSATAKVDQYLGVLDTTRSQYFPQISAGFNPGATHTGSSTTQSYQATVNATWELDLWGKIRRSSEAAQAQIVGSEAGRRAVIMTVVSNVASGYITLRGMDRQLEIARDTEKAYAESLKLFQLRFKYGTISQLELSQAESNYEAARQAIPSYESLVRQQENLISLLLGRAPGPIPRGKTIDELIPPGIPAGLPSLLLERRPDIIQAEQNLIAANAEIGVAKAAYFPKISLTGALGVSSGDISRLFVPGAGIWSAGAQLAQPLFNFGQTAGQVKQAEAQQQQALYQYQQTILTAFREVEDALIKTTKGREQLEAQRRQVASLSDYDRLARLQFEAGTSSYLQVLDADRSLFTGKLDKTKTHYDLLVSLISVYKAMGGGWVNEADKLQEPQKK</sequence>
<dbReference type="Pfam" id="PF02321">
    <property type="entry name" value="OEP"/>
    <property type="match status" value="2"/>
</dbReference>
<dbReference type="STRING" id="398767.Glov_1393"/>
<dbReference type="GO" id="GO:0005886">
    <property type="term" value="C:plasma membrane"/>
    <property type="evidence" value="ECO:0007669"/>
    <property type="project" value="UniProtKB-SubCell"/>
</dbReference>
<dbReference type="NCBIfam" id="TIGR01845">
    <property type="entry name" value="outer_NodT"/>
    <property type="match status" value="1"/>
</dbReference>
<keyword evidence="2" id="KW-0812">Transmembrane</keyword>
<accession>B3E877</accession>